<keyword evidence="3" id="KW-1185">Reference proteome</keyword>
<proteinExistence type="predicted"/>
<evidence type="ECO:0000256" key="1">
    <source>
        <dbReference type="SAM" id="Coils"/>
    </source>
</evidence>
<evidence type="ECO:0000313" key="2">
    <source>
        <dbReference type="EMBL" id="MEL3959361.1"/>
    </source>
</evidence>
<dbReference type="EMBL" id="JBBYAK010000002">
    <property type="protein sequence ID" value="MEL3959361.1"/>
    <property type="molecule type" value="Genomic_DNA"/>
</dbReference>
<sequence>MNTIETKVNINEVIGHYVEAEITLKGYLGKVKEILTGRIIYSEYNASLFFKPKGSRNKGYIIENESDIHFVNIIRKDNKSHIYYKELYKNKYHFEEEYAKRIEKEKEQRQEQQRIRQEKFELERKKKQEREQQQINEAKQLGGYEELEKEVIDFYESFEGEFYNEKFIKNTYIPILNKLIHKSINTVNEYPKHYFCKKRNPKFVKLIETKLNVKLGNTQKRNVDILNKYLAG</sequence>
<dbReference type="Proteomes" id="UP001459714">
    <property type="component" value="Unassembled WGS sequence"/>
</dbReference>
<keyword evidence="1" id="KW-0175">Coiled coil</keyword>
<gene>
    <name evidence="2" type="ORF">NST17_19600</name>
</gene>
<organism evidence="2 3">
    <name type="scientific">Caldifermentibacillus hisashii</name>
    <dbReference type="NCBI Taxonomy" id="996558"/>
    <lineage>
        <taxon>Bacteria</taxon>
        <taxon>Bacillati</taxon>
        <taxon>Bacillota</taxon>
        <taxon>Bacilli</taxon>
        <taxon>Bacillales</taxon>
        <taxon>Bacillaceae</taxon>
        <taxon>Caldifermentibacillus</taxon>
    </lineage>
</organism>
<feature type="coiled-coil region" evidence="1">
    <location>
        <begin position="95"/>
        <end position="132"/>
    </location>
</feature>
<evidence type="ECO:0000313" key="3">
    <source>
        <dbReference type="Proteomes" id="UP001459714"/>
    </source>
</evidence>
<protein>
    <submittedName>
        <fullName evidence="2">Uncharacterized protein</fullName>
    </submittedName>
</protein>
<name>A0ABU9K2K8_9BACI</name>
<accession>A0ABU9K2K8</accession>
<reference evidence="2 3" key="1">
    <citation type="submission" date="2024-03" db="EMBL/GenBank/DDBJ databases">
        <title>Bacilli Hybrid Assemblies.</title>
        <authorList>
            <person name="Kovac J."/>
        </authorList>
    </citation>
    <scope>NUCLEOTIDE SEQUENCE [LARGE SCALE GENOMIC DNA]</scope>
    <source>
        <strain evidence="2 3">FSL M8-0022</strain>
    </source>
</reference>
<dbReference type="RefSeq" id="WP_342020999.1">
    <property type="nucleotide sequence ID" value="NZ_JBBYAK010000002.1"/>
</dbReference>
<comment type="caution">
    <text evidence="2">The sequence shown here is derived from an EMBL/GenBank/DDBJ whole genome shotgun (WGS) entry which is preliminary data.</text>
</comment>